<keyword evidence="7" id="KW-0997">Cell inner membrane</keyword>
<proteinExistence type="inferred from homology"/>
<gene>
    <name evidence="7 9" type="primary">ftsB</name>
    <name evidence="9" type="ORF">ACFOW7_02385</name>
</gene>
<evidence type="ECO:0000256" key="4">
    <source>
        <dbReference type="ARBA" id="ARBA00022989"/>
    </source>
</evidence>
<evidence type="ECO:0000256" key="1">
    <source>
        <dbReference type="ARBA" id="ARBA00022475"/>
    </source>
</evidence>
<organism evidence="9 10">
    <name type="scientific">Chitinimonas lacunae</name>
    <dbReference type="NCBI Taxonomy" id="1963018"/>
    <lineage>
        <taxon>Bacteria</taxon>
        <taxon>Pseudomonadati</taxon>
        <taxon>Pseudomonadota</taxon>
        <taxon>Betaproteobacteria</taxon>
        <taxon>Neisseriales</taxon>
        <taxon>Chitinibacteraceae</taxon>
        <taxon>Chitinimonas</taxon>
    </lineage>
</organism>
<feature type="topological domain" description="Periplasmic" evidence="7">
    <location>
        <begin position="22"/>
        <end position="140"/>
    </location>
</feature>
<keyword evidence="6 7" id="KW-0131">Cell cycle</keyword>
<comment type="similarity">
    <text evidence="7">Belongs to the FtsB family.</text>
</comment>
<sequence length="140" mass="15097">MRLLSLLLATLIVLTQWPLWIGKGSWLKVWQIEAQVAQQKLQNEQLQARNAALDAEVKDLKNGTAAIEERARSELGMVRDDEVFFQLLDVGSRPASSLPVPAPVPVRPATPPAPPKAEAPADAESEAATAPAVPNPSPDH</sequence>
<dbReference type="PANTHER" id="PTHR37485">
    <property type="entry name" value="CELL DIVISION PROTEIN FTSB"/>
    <property type="match status" value="1"/>
</dbReference>
<keyword evidence="10" id="KW-1185">Reference proteome</keyword>
<feature type="region of interest" description="Disordered" evidence="8">
    <location>
        <begin position="93"/>
        <end position="140"/>
    </location>
</feature>
<evidence type="ECO:0000256" key="8">
    <source>
        <dbReference type="SAM" id="MobiDB-lite"/>
    </source>
</evidence>
<feature type="coiled-coil region" evidence="7">
    <location>
        <begin position="27"/>
        <end position="63"/>
    </location>
</feature>
<dbReference type="RefSeq" id="WP_378160617.1">
    <property type="nucleotide sequence ID" value="NZ_JBHSBU010000001.1"/>
</dbReference>
<dbReference type="InterPro" id="IPR023081">
    <property type="entry name" value="Cell_div_FtsB"/>
</dbReference>
<dbReference type="Pfam" id="PF04977">
    <property type="entry name" value="DivIC"/>
    <property type="match status" value="1"/>
</dbReference>
<keyword evidence="3 7" id="KW-0812">Transmembrane</keyword>
<evidence type="ECO:0000256" key="6">
    <source>
        <dbReference type="ARBA" id="ARBA00023306"/>
    </source>
</evidence>
<reference evidence="10" key="1">
    <citation type="journal article" date="2019" name="Int. J. Syst. Evol. Microbiol.">
        <title>The Global Catalogue of Microorganisms (GCM) 10K type strain sequencing project: providing services to taxonomists for standard genome sequencing and annotation.</title>
        <authorList>
            <consortium name="The Broad Institute Genomics Platform"/>
            <consortium name="The Broad Institute Genome Sequencing Center for Infectious Disease"/>
            <person name="Wu L."/>
            <person name="Ma J."/>
        </authorList>
    </citation>
    <scope>NUCLEOTIDE SEQUENCE [LARGE SCALE GENOMIC DNA]</scope>
    <source>
        <strain evidence="10">LMG 29894</strain>
    </source>
</reference>
<comment type="caution">
    <text evidence="9">The sequence shown here is derived from an EMBL/GenBank/DDBJ whole genome shotgun (WGS) entry which is preliminary data.</text>
</comment>
<dbReference type="HAMAP" id="MF_00599">
    <property type="entry name" value="FtsB"/>
    <property type="match status" value="1"/>
</dbReference>
<dbReference type="Proteomes" id="UP001595791">
    <property type="component" value="Unassembled WGS sequence"/>
</dbReference>
<evidence type="ECO:0000256" key="5">
    <source>
        <dbReference type="ARBA" id="ARBA00023136"/>
    </source>
</evidence>
<comment type="subcellular location">
    <subcellularLocation>
        <location evidence="7">Cell inner membrane</location>
        <topology evidence="7">Single-pass type II membrane protein</topology>
    </subcellularLocation>
    <text evidence="7">Localizes to the division septum.</text>
</comment>
<dbReference type="PANTHER" id="PTHR37485:SF1">
    <property type="entry name" value="CELL DIVISION PROTEIN FTSB"/>
    <property type="match status" value="1"/>
</dbReference>
<evidence type="ECO:0000256" key="7">
    <source>
        <dbReference type="HAMAP-Rule" id="MF_00599"/>
    </source>
</evidence>
<keyword evidence="5 7" id="KW-0472">Membrane</keyword>
<keyword evidence="2 7" id="KW-0132">Cell division</keyword>
<feature type="compositionally biased region" description="Low complexity" evidence="8">
    <location>
        <begin position="118"/>
        <end position="132"/>
    </location>
</feature>
<keyword evidence="4 7" id="KW-1133">Transmembrane helix</keyword>
<dbReference type="EMBL" id="JBHSBU010000001">
    <property type="protein sequence ID" value="MFC4158199.1"/>
    <property type="molecule type" value="Genomic_DNA"/>
</dbReference>
<protein>
    <recommendedName>
        <fullName evidence="7">Cell division protein FtsB</fullName>
    </recommendedName>
</protein>
<comment type="subunit">
    <text evidence="7">Part of a complex composed of FtsB, FtsL and FtsQ.</text>
</comment>
<dbReference type="GO" id="GO:0051301">
    <property type="term" value="P:cell division"/>
    <property type="evidence" value="ECO:0007669"/>
    <property type="project" value="UniProtKB-KW"/>
</dbReference>
<name>A0ABV8MJ90_9NEIS</name>
<evidence type="ECO:0000313" key="9">
    <source>
        <dbReference type="EMBL" id="MFC4158199.1"/>
    </source>
</evidence>
<feature type="compositionally biased region" description="Pro residues" evidence="8">
    <location>
        <begin position="100"/>
        <end position="117"/>
    </location>
</feature>
<evidence type="ECO:0000256" key="3">
    <source>
        <dbReference type="ARBA" id="ARBA00022692"/>
    </source>
</evidence>
<keyword evidence="7" id="KW-0175">Coiled coil</keyword>
<feature type="topological domain" description="Cytoplasmic" evidence="7">
    <location>
        <begin position="1"/>
        <end position="3"/>
    </location>
</feature>
<keyword evidence="1 7" id="KW-1003">Cell membrane</keyword>
<dbReference type="NCBIfam" id="NF002058">
    <property type="entry name" value="PRK00888.1"/>
    <property type="match status" value="1"/>
</dbReference>
<comment type="function">
    <text evidence="7">Essential cell division protein. May link together the upstream cell division proteins, which are predominantly cytoplasmic, with the downstream cell division proteins, which are predominantly periplasmic.</text>
</comment>
<dbReference type="InterPro" id="IPR007060">
    <property type="entry name" value="FtsL/DivIC"/>
</dbReference>
<accession>A0ABV8MJ90</accession>
<evidence type="ECO:0000313" key="10">
    <source>
        <dbReference type="Proteomes" id="UP001595791"/>
    </source>
</evidence>
<evidence type="ECO:0000256" key="2">
    <source>
        <dbReference type="ARBA" id="ARBA00022618"/>
    </source>
</evidence>